<dbReference type="Gene3D" id="3.30.160.660">
    <property type="match status" value="1"/>
</dbReference>
<gene>
    <name evidence="2" type="ORF">ERICV_02615</name>
</gene>
<dbReference type="Gene3D" id="3.30.1330.230">
    <property type="match status" value="1"/>
</dbReference>
<dbReference type="RefSeq" id="WP_237089700.1">
    <property type="nucleotide sequence ID" value="NZ_CP019717.1"/>
</dbReference>
<accession>A0A6C0QT94</accession>
<dbReference type="AlphaFoldDB" id="A0A6C0QT94"/>
<dbReference type="Gene3D" id="3.40.50.720">
    <property type="entry name" value="NAD(P)-binding Rossmann-like Domain"/>
    <property type="match status" value="1"/>
</dbReference>
<dbReference type="Gene3D" id="3.30.40.250">
    <property type="match status" value="1"/>
</dbReference>
<organism evidence="2 3">
    <name type="scientific">Paenibacillus larvae subsp. larvae</name>
    <dbReference type="NCBI Taxonomy" id="147375"/>
    <lineage>
        <taxon>Bacteria</taxon>
        <taxon>Bacillati</taxon>
        <taxon>Bacillota</taxon>
        <taxon>Bacilli</taxon>
        <taxon>Bacillales</taxon>
        <taxon>Paenibacillaceae</taxon>
        <taxon>Paenibacillus</taxon>
    </lineage>
</organism>
<evidence type="ECO:0000313" key="3">
    <source>
        <dbReference type="Proteomes" id="UP000464330"/>
    </source>
</evidence>
<proteinExistence type="predicted"/>
<protein>
    <submittedName>
        <fullName evidence="2">Bacteriocin biosynthesis docking scaffold, SagD family</fullName>
    </submittedName>
</protein>
<evidence type="ECO:0000313" key="2">
    <source>
        <dbReference type="EMBL" id="QHZ51737.1"/>
    </source>
</evidence>
<name>A0A6C0QT94_9BACL</name>
<dbReference type="PROSITE" id="PS51664">
    <property type="entry name" value="YCAO"/>
    <property type="match status" value="1"/>
</dbReference>
<reference evidence="2 3" key="1">
    <citation type="journal article" date="2020" name="Int. J. Med. Microbiol.">
        <title>Discovery of Paenibacillus larvae ERIC V: Phenotypic and genomic comparison to genotypes ERIC I-IV reveal different inventories of virulence factors which correlate with epidemiological prevalences of American Foulbrood.</title>
        <authorList>
            <person name="Beims H."/>
            <person name="Bunk B."/>
            <person name="Erler S."/>
            <person name="Mohr K.I."/>
            <person name="Sproer C."/>
            <person name="Pradella S."/>
            <person name="Gunther G."/>
            <person name="Rohde M."/>
            <person name="von der Ohe W."/>
            <person name="Steinert M."/>
        </authorList>
    </citation>
    <scope>NUCLEOTIDE SEQUENCE [LARGE SCALE GENOMIC DNA]</scope>
    <source>
        <strain evidence="2">Eric_V</strain>
    </source>
</reference>
<dbReference type="PANTHER" id="PTHR37809:SF1">
    <property type="entry name" value="RIBOSOMAL PROTEIN S12 METHYLTHIOTRANSFERASE ACCESSORY FACTOR YCAO"/>
    <property type="match status" value="1"/>
</dbReference>
<dbReference type="NCBIfam" id="TIGR03882">
    <property type="entry name" value="cyclo_dehyd_2"/>
    <property type="match status" value="1"/>
</dbReference>
<dbReference type="PANTHER" id="PTHR37809">
    <property type="entry name" value="RIBOSOMAL PROTEIN S12 METHYLTHIOTRANSFERASE ACCESSORY FACTOR YCAO"/>
    <property type="match status" value="1"/>
</dbReference>
<dbReference type="InterPro" id="IPR027624">
    <property type="entry name" value="TOMM_cyclo_SagD"/>
</dbReference>
<dbReference type="EMBL" id="CP019717">
    <property type="protein sequence ID" value="QHZ51737.1"/>
    <property type="molecule type" value="Genomic_DNA"/>
</dbReference>
<dbReference type="NCBIfam" id="TIGR03604">
    <property type="entry name" value="TOMM_cyclo_SagD"/>
    <property type="match status" value="1"/>
</dbReference>
<dbReference type="InterPro" id="IPR022291">
    <property type="entry name" value="Bacteriocin_synth_cyclodeHase"/>
</dbReference>
<dbReference type="Pfam" id="PF02624">
    <property type="entry name" value="YcaO"/>
    <property type="match status" value="1"/>
</dbReference>
<dbReference type="InterPro" id="IPR003776">
    <property type="entry name" value="YcaO-like_dom"/>
</dbReference>
<sequence length="646" mass="72340">MKAVVIIGEGLLADFVHSELFGSCQVIRQTNFMTEMPREAELVLLLRDSWHPSAFHDAEKLLHNTGVSWIRGFISFGEGVIGPLVQPNKPGCSQCADMRRMLAGSDRKEMSELQLKTLALGKVPRDVWASRTGLLHLSYLLTAEVQKVLQGSPACSEGRVYLINLKTLESSLHFFLPDPQCSFCGQLPDDSSESAQIALQPSPKASADSYRTRSMVELKDVLARDYLDTRTGLMNGKMVDLKSAFSEVSVNLPLFMGDEVTAGRTHSYSDSEMTAIMEGLERYCGLTPRGKRTSVHDSFRNLSDQALNPVQVGVYTKEQYAQPDFPFEPFDPDRSIDWVWGYSFLREQPILVPELLAYYSMGCGNGLVYETSNGCALGGSLEEAIFYGILEVVERDAFLMTWYAQLPLPRLDPISSGDPELQMMVERLLVVAGYDVLFFNATMENRIPSIWALAKNRKQKGMNLICAAGSHPDPVRAAKSSVHELAALMLALDDKLEANKDEYVRMLYNSSLVRQMEDHSMLYGLRESEERLNFLLDDNCPMYTFAEAFGQKKQHADLTDDLKDIIEAFRGLNLDVIVVDQSTPEIVRNGLHCVKVLIPGMLPMTFGHHLIRLAGLDRVLRVPMELGYVKEPLSYGQLNPYPHPFP</sequence>
<dbReference type="Proteomes" id="UP000464330">
    <property type="component" value="Chromosome"/>
</dbReference>
<evidence type="ECO:0000259" key="1">
    <source>
        <dbReference type="PROSITE" id="PS51664"/>
    </source>
</evidence>
<feature type="domain" description="YcaO" evidence="1">
    <location>
        <begin position="263"/>
        <end position="646"/>
    </location>
</feature>